<dbReference type="Pfam" id="PF01571">
    <property type="entry name" value="GCV_T"/>
    <property type="match status" value="1"/>
</dbReference>
<dbReference type="RefSeq" id="WP_341541953.1">
    <property type="nucleotide sequence ID" value="NZ_JBAKAP010000003.1"/>
</dbReference>
<dbReference type="InterPro" id="IPR018959">
    <property type="entry name" value="DUF1989"/>
</dbReference>
<sequence length="808" mass="88802">MGLAVEIPAATPNQPYRYRIAGLEVLALDLSPGDSVQVSSVDGAQSCEWLALKATGDETADAAQQSGESSREAVKGAGTTIEASLAHFASVVSPGDHAFASQPQASEAQETSGNRSPHTRSPHTQARLEALGVAHCPPSYWQRLSAAGLPAEIRWPLEAPAARLILLAPGSDMTIEGERLATELEVSHFCTGLVGLEHLPVPLAPIRQETRVAAGTVEVYEVKQGEWIQIIDVAGRQCSDFVAFDATAWAQGEELGLDAGATRSLSGHCMPNPGLYSVFFDQHLHPMLEVIQDTVGRHDSFMLACSPQYYEHHGYFGHDSCTVNFNNALSASHGIRQRASWPAINFFFNTWVQPCGTLAVDEPWSRPGDYVLLRADRDLICASSACPDDIDAANGWVPTDIHVRIYAAEHDFPRGIAYRNRPEELPRMTLPTAFHPCTSALTKQYIDYHGYWLATHYEGWGAKAEYLACRERVAVMDLSALRKFEVAGPDAERLLQYALTRNVRRLSIGEVVYSAMCQETGGMLDDGTLFRMGEQTFRWICGDPASGQWLRDLAEQQGYRVTVRDSTHQLHNIALQGPKSREVLAPLIWNARTQPEVETLGWFRFMVGRLAGPNGIPLMVSRTGYTGELGYEIWCHPHDAPAVWEAIWAAGEPHGIAPLGLDALDMLRIEAGLIFAGHEFCPQTSPYEAGIGFTVPMKSKEDDFVGRAAMQRETPESRHRIMGLKMDSSELVSHGDLVYHGRYPVGVITSATRSPLLNQSIAMCRLAPDFSIPGTQLEIGQLDGHQKRLVAEVVTLPFHDPERLKVRS</sequence>
<dbReference type="PANTHER" id="PTHR43757:SF2">
    <property type="entry name" value="AMINOMETHYLTRANSFERASE, MITOCHONDRIAL"/>
    <property type="match status" value="1"/>
</dbReference>
<dbReference type="EMBL" id="JBAKAP010000003">
    <property type="protein sequence ID" value="MEL0616026.1"/>
    <property type="molecule type" value="Genomic_DNA"/>
</dbReference>
<dbReference type="SUPFAM" id="SSF101790">
    <property type="entry name" value="Aminomethyltransferase beta-barrel domain"/>
    <property type="match status" value="1"/>
</dbReference>
<evidence type="ECO:0000259" key="5">
    <source>
        <dbReference type="Pfam" id="PF09347"/>
    </source>
</evidence>
<protein>
    <submittedName>
        <fullName evidence="6">DUF1989 domain-containing protein</fullName>
    </submittedName>
</protein>
<dbReference type="Pfam" id="PF09347">
    <property type="entry name" value="DUF1989"/>
    <property type="match status" value="1"/>
</dbReference>
<dbReference type="InterPro" id="IPR029043">
    <property type="entry name" value="GcvT/YgfZ_C"/>
</dbReference>
<dbReference type="Gene3D" id="3.30.1360.120">
    <property type="entry name" value="Probable tRNA modification gtpase trme, domain 1"/>
    <property type="match status" value="1"/>
</dbReference>
<evidence type="ECO:0000256" key="1">
    <source>
        <dbReference type="ARBA" id="ARBA00022576"/>
    </source>
</evidence>
<dbReference type="SUPFAM" id="SSF103025">
    <property type="entry name" value="Folate-binding domain"/>
    <property type="match status" value="1"/>
</dbReference>
<dbReference type="Pfam" id="PF08669">
    <property type="entry name" value="GCV_T_C"/>
    <property type="match status" value="1"/>
</dbReference>
<feature type="compositionally biased region" description="Polar residues" evidence="2">
    <location>
        <begin position="101"/>
        <end position="116"/>
    </location>
</feature>
<keyword evidence="1" id="KW-0808">Transferase</keyword>
<dbReference type="Proteomes" id="UP001378242">
    <property type="component" value="Unassembled WGS sequence"/>
</dbReference>
<dbReference type="InterPro" id="IPR006222">
    <property type="entry name" value="GCVT_N"/>
</dbReference>
<accession>A0ABU9GC20</accession>
<evidence type="ECO:0000256" key="2">
    <source>
        <dbReference type="SAM" id="MobiDB-lite"/>
    </source>
</evidence>
<dbReference type="PANTHER" id="PTHR43757">
    <property type="entry name" value="AMINOMETHYLTRANSFERASE"/>
    <property type="match status" value="1"/>
</dbReference>
<feature type="domain" description="DUF1989" evidence="5">
    <location>
        <begin position="211"/>
        <end position="380"/>
    </location>
</feature>
<evidence type="ECO:0000259" key="4">
    <source>
        <dbReference type="Pfam" id="PF08669"/>
    </source>
</evidence>
<evidence type="ECO:0000313" key="6">
    <source>
        <dbReference type="EMBL" id="MEL0616026.1"/>
    </source>
</evidence>
<feature type="domain" description="GCVT N-terminal" evidence="3">
    <location>
        <begin position="436"/>
        <end position="698"/>
    </location>
</feature>
<organism evidence="6 7">
    <name type="scientific">Cobetia marina</name>
    <name type="common">Deleya marina</name>
    <dbReference type="NCBI Taxonomy" id="28258"/>
    <lineage>
        <taxon>Bacteria</taxon>
        <taxon>Pseudomonadati</taxon>
        <taxon>Pseudomonadota</taxon>
        <taxon>Gammaproteobacteria</taxon>
        <taxon>Oceanospirillales</taxon>
        <taxon>Halomonadaceae</taxon>
        <taxon>Cobetia</taxon>
    </lineage>
</organism>
<reference evidence="6 7" key="1">
    <citation type="submission" date="2024-02" db="EMBL/GenBank/DDBJ databases">
        <title>Bacteria isolated from the canopy kelp, Nereocystis luetkeana.</title>
        <authorList>
            <person name="Pfister C.A."/>
            <person name="Younker I.T."/>
            <person name="Light S.H."/>
        </authorList>
    </citation>
    <scope>NUCLEOTIDE SEQUENCE [LARGE SCALE GENOMIC DNA]</scope>
    <source>
        <strain evidence="6 7">TI.5.07</strain>
    </source>
</reference>
<dbReference type="InterPro" id="IPR013977">
    <property type="entry name" value="GcvT_C"/>
</dbReference>
<feature type="domain" description="Aminomethyltransferase C-terminal" evidence="4">
    <location>
        <begin position="720"/>
        <end position="800"/>
    </location>
</feature>
<keyword evidence="1" id="KW-0032">Aminotransferase</keyword>
<feature type="region of interest" description="Disordered" evidence="2">
    <location>
        <begin position="96"/>
        <end position="122"/>
    </location>
</feature>
<dbReference type="InterPro" id="IPR027266">
    <property type="entry name" value="TrmE/GcvT-like"/>
</dbReference>
<proteinExistence type="predicted"/>
<comment type="caution">
    <text evidence="6">The sequence shown here is derived from an EMBL/GenBank/DDBJ whole genome shotgun (WGS) entry which is preliminary data.</text>
</comment>
<name>A0ABU9GC20_COBMA</name>
<keyword evidence="7" id="KW-1185">Reference proteome</keyword>
<evidence type="ECO:0000313" key="7">
    <source>
        <dbReference type="Proteomes" id="UP001378242"/>
    </source>
</evidence>
<evidence type="ECO:0000259" key="3">
    <source>
        <dbReference type="Pfam" id="PF01571"/>
    </source>
</evidence>
<gene>
    <name evidence="6" type="ORF">V6243_04215</name>
</gene>
<dbReference type="InterPro" id="IPR028896">
    <property type="entry name" value="GcvT/YgfZ/DmdA"/>
</dbReference>